<feature type="region of interest" description="Disordered" evidence="1">
    <location>
        <begin position="1"/>
        <end position="63"/>
    </location>
</feature>
<dbReference type="PANTHER" id="PTHR33180">
    <property type="entry name" value="PHOTOSYSTEM II CP43 REACTION CENTER PROTEIN"/>
    <property type="match status" value="1"/>
</dbReference>
<feature type="domain" description="Putative plant transposon protein" evidence="2">
    <location>
        <begin position="150"/>
        <end position="271"/>
    </location>
</feature>
<proteinExistence type="predicted"/>
<dbReference type="EnsemblPlants" id="PGSC0003DMT400085706">
    <property type="protein sequence ID" value="PGSC0003DMT400085706"/>
    <property type="gene ID" value="PGSC0003DMG400035277"/>
</dbReference>
<dbReference type="InterPro" id="IPR046796">
    <property type="entry name" value="Transposase_32_dom"/>
</dbReference>
<dbReference type="Pfam" id="PF20167">
    <property type="entry name" value="Transposase_32"/>
    <property type="match status" value="1"/>
</dbReference>
<dbReference type="HOGENOM" id="CLU_029307_1_0_1"/>
<evidence type="ECO:0000259" key="2">
    <source>
        <dbReference type="Pfam" id="PF20167"/>
    </source>
</evidence>
<dbReference type="PaxDb" id="4113-PGSC0003DMT400085706"/>
<dbReference type="AlphaFoldDB" id="M1DA40"/>
<reference evidence="4" key="1">
    <citation type="journal article" date="2011" name="Nature">
        <title>Genome sequence and analysis of the tuber crop potato.</title>
        <authorList>
            <consortium name="The Potato Genome Sequencing Consortium"/>
        </authorList>
    </citation>
    <scope>NUCLEOTIDE SEQUENCE [LARGE SCALE GENOMIC DNA]</scope>
    <source>
        <strain evidence="4">cv. DM1-3 516 R44</strain>
    </source>
</reference>
<dbReference type="Gramene" id="PGSC0003DMT400085706">
    <property type="protein sequence ID" value="PGSC0003DMT400085706"/>
    <property type="gene ID" value="PGSC0003DMG400035277"/>
</dbReference>
<dbReference type="PANTHER" id="PTHR33180:SF31">
    <property type="entry name" value="POLYPROTEIN PROTEIN"/>
    <property type="match status" value="1"/>
</dbReference>
<evidence type="ECO:0000256" key="1">
    <source>
        <dbReference type="SAM" id="MobiDB-lite"/>
    </source>
</evidence>
<dbReference type="InParanoid" id="M1DA40"/>
<feature type="compositionally biased region" description="Polar residues" evidence="1">
    <location>
        <begin position="52"/>
        <end position="63"/>
    </location>
</feature>
<sequence>MDRPKVAGRNMPPRQRANGIIINENATATKAKATKLPTTGGKGKGKGKAHAPTSSEVSSNSERVYATHLTTSESEGEHQDPWATTYEPEDDELLMAQSAELRSKSMHDPSRIRSMNRLKTEGFRTIIDEKRLSTDGVIDRYPEIWSYLRSHKVQIFTRPYGPYIPNWVREFYTAYGALVPQGKKHAAKFKTIDYVVLRGTKVKCDSDAINAVLECSEDTENDCQRMISTTTLENMKKWLAPLLSDGTPRWIEAGAPIRKERPQCNNAVLVWLHQEFYHAILD</sequence>
<keyword evidence="4" id="KW-1185">Reference proteome</keyword>
<protein>
    <recommendedName>
        <fullName evidence="2">Putative plant transposon protein domain-containing protein</fullName>
    </recommendedName>
</protein>
<accession>M1DA40</accession>
<evidence type="ECO:0000313" key="4">
    <source>
        <dbReference type="Proteomes" id="UP000011115"/>
    </source>
</evidence>
<dbReference type="Proteomes" id="UP000011115">
    <property type="component" value="Unassembled WGS sequence"/>
</dbReference>
<organism evidence="3 4">
    <name type="scientific">Solanum tuberosum</name>
    <name type="common">Potato</name>
    <dbReference type="NCBI Taxonomy" id="4113"/>
    <lineage>
        <taxon>Eukaryota</taxon>
        <taxon>Viridiplantae</taxon>
        <taxon>Streptophyta</taxon>
        <taxon>Embryophyta</taxon>
        <taxon>Tracheophyta</taxon>
        <taxon>Spermatophyta</taxon>
        <taxon>Magnoliopsida</taxon>
        <taxon>eudicotyledons</taxon>
        <taxon>Gunneridae</taxon>
        <taxon>Pentapetalae</taxon>
        <taxon>asterids</taxon>
        <taxon>lamiids</taxon>
        <taxon>Solanales</taxon>
        <taxon>Solanaceae</taxon>
        <taxon>Solanoideae</taxon>
        <taxon>Solaneae</taxon>
        <taxon>Solanum</taxon>
    </lineage>
</organism>
<dbReference type="GO" id="GO:0009579">
    <property type="term" value="C:thylakoid"/>
    <property type="evidence" value="ECO:0000318"/>
    <property type="project" value="GO_Central"/>
</dbReference>
<name>M1DA40_SOLTU</name>
<dbReference type="GO" id="GO:0009523">
    <property type="term" value="C:photosystem II"/>
    <property type="evidence" value="ECO:0000318"/>
    <property type="project" value="GO_Central"/>
</dbReference>
<evidence type="ECO:0000313" key="3">
    <source>
        <dbReference type="EnsemblPlants" id="PGSC0003DMT400085706"/>
    </source>
</evidence>
<reference evidence="3" key="2">
    <citation type="submission" date="2015-06" db="UniProtKB">
        <authorList>
            <consortium name="EnsemblPlants"/>
        </authorList>
    </citation>
    <scope>IDENTIFICATION</scope>
    <source>
        <strain evidence="3">DM1-3 516 R44</strain>
    </source>
</reference>
<feature type="compositionally biased region" description="Low complexity" evidence="1">
    <location>
        <begin position="26"/>
        <end position="39"/>
    </location>
</feature>